<dbReference type="SUPFAM" id="SSF81321">
    <property type="entry name" value="Family A G protein-coupled receptor-like"/>
    <property type="match status" value="1"/>
</dbReference>
<evidence type="ECO:0000256" key="1">
    <source>
        <dbReference type="SAM" id="Phobius"/>
    </source>
</evidence>
<dbReference type="EMBL" id="BTSY01000002">
    <property type="protein sequence ID" value="GMT13180.1"/>
    <property type="molecule type" value="Genomic_DNA"/>
</dbReference>
<dbReference type="Proteomes" id="UP001432322">
    <property type="component" value="Unassembled WGS sequence"/>
</dbReference>
<name>A0AAV5V3W0_9BILA</name>
<organism evidence="3 4">
    <name type="scientific">Pristionchus fissidentatus</name>
    <dbReference type="NCBI Taxonomy" id="1538716"/>
    <lineage>
        <taxon>Eukaryota</taxon>
        <taxon>Metazoa</taxon>
        <taxon>Ecdysozoa</taxon>
        <taxon>Nematoda</taxon>
        <taxon>Chromadorea</taxon>
        <taxon>Rhabditida</taxon>
        <taxon>Rhabditina</taxon>
        <taxon>Diplogasteromorpha</taxon>
        <taxon>Diplogasteroidea</taxon>
        <taxon>Neodiplogasteridae</taxon>
        <taxon>Pristionchus</taxon>
    </lineage>
</organism>
<feature type="transmembrane region" description="Helical" evidence="1">
    <location>
        <begin position="76"/>
        <end position="96"/>
    </location>
</feature>
<keyword evidence="1" id="KW-1133">Transmembrane helix</keyword>
<evidence type="ECO:0008006" key="5">
    <source>
        <dbReference type="Google" id="ProtNLM"/>
    </source>
</evidence>
<dbReference type="Gene3D" id="1.20.1070.10">
    <property type="entry name" value="Rhodopsin 7-helix transmembrane proteins"/>
    <property type="match status" value="1"/>
</dbReference>
<feature type="non-terminal residue" evidence="3">
    <location>
        <position position="128"/>
    </location>
</feature>
<proteinExistence type="predicted"/>
<gene>
    <name evidence="3" type="ORF">PFISCL1PPCAC_4477</name>
</gene>
<evidence type="ECO:0000313" key="4">
    <source>
        <dbReference type="Proteomes" id="UP001432322"/>
    </source>
</evidence>
<dbReference type="Pfam" id="PF10323">
    <property type="entry name" value="7TM_GPCR_Srv"/>
    <property type="match status" value="1"/>
</dbReference>
<comment type="caution">
    <text evidence="3">The sequence shown here is derived from an EMBL/GenBank/DDBJ whole genome shotgun (WGS) entry which is preliminary data.</text>
</comment>
<dbReference type="AlphaFoldDB" id="A0AAV5V3W0"/>
<dbReference type="InterPro" id="IPR019426">
    <property type="entry name" value="7TM_GPCR_serpentine_rcpt_Srv"/>
</dbReference>
<evidence type="ECO:0000313" key="3">
    <source>
        <dbReference type="EMBL" id="GMT13180.1"/>
    </source>
</evidence>
<feature type="transmembrane region" description="Helical" evidence="1">
    <location>
        <begin position="38"/>
        <end position="55"/>
    </location>
</feature>
<keyword evidence="2" id="KW-0732">Signal</keyword>
<keyword evidence="4" id="KW-1185">Reference proteome</keyword>
<evidence type="ECO:0000256" key="2">
    <source>
        <dbReference type="SAM" id="SignalP"/>
    </source>
</evidence>
<protein>
    <recommendedName>
        <fullName evidence="5">G protein-coupled receptor</fullName>
    </recommendedName>
</protein>
<keyword evidence="1" id="KW-0472">Membrane</keyword>
<accession>A0AAV5V3W0</accession>
<sequence>IVNLLFSLDCCFILEPSAAGTFFEFYDMMGPYFAKIELIKTTVLLLVGSILHLLLAMNRFTAITFPAKHRKVCRKLFRFCVVLWTIGFFLCIPLLFPGTTSQINGINLYGVNSVEYTFLGPYFLIYSV</sequence>
<reference evidence="3" key="1">
    <citation type="submission" date="2023-10" db="EMBL/GenBank/DDBJ databases">
        <title>Genome assembly of Pristionchus species.</title>
        <authorList>
            <person name="Yoshida K."/>
            <person name="Sommer R.J."/>
        </authorList>
    </citation>
    <scope>NUCLEOTIDE SEQUENCE</scope>
    <source>
        <strain evidence="3">RS5133</strain>
    </source>
</reference>
<feature type="chain" id="PRO_5043416958" description="G protein-coupled receptor" evidence="2">
    <location>
        <begin position="20"/>
        <end position="128"/>
    </location>
</feature>
<feature type="signal peptide" evidence="2">
    <location>
        <begin position="1"/>
        <end position="19"/>
    </location>
</feature>
<feature type="non-terminal residue" evidence="3">
    <location>
        <position position="1"/>
    </location>
</feature>
<keyword evidence="1" id="KW-0812">Transmembrane</keyword>